<dbReference type="PANTHER" id="PTHR11215">
    <property type="entry name" value="METAL DEPENDENT HYDROLASE - RELATED"/>
    <property type="match status" value="1"/>
</dbReference>
<dbReference type="Pfam" id="PF03690">
    <property type="entry name" value="MYG1_exonuc"/>
    <property type="match status" value="1"/>
</dbReference>
<evidence type="ECO:0000313" key="2">
    <source>
        <dbReference type="EMBL" id="GAV21112.1"/>
    </source>
</evidence>
<accession>A0A1L8CQA9</accession>
<protein>
    <recommendedName>
        <fullName evidence="4">Metal-dependent hydrolase</fullName>
    </recommendedName>
</protein>
<evidence type="ECO:0000256" key="1">
    <source>
        <dbReference type="ARBA" id="ARBA00010105"/>
    </source>
</evidence>
<name>A0A1L8CQA9_9PROT</name>
<dbReference type="AlphaFoldDB" id="A0A1L8CQA9"/>
<organism evidence="2 3">
    <name type="scientific">Mariprofundus micogutta</name>
    <dbReference type="NCBI Taxonomy" id="1921010"/>
    <lineage>
        <taxon>Bacteria</taxon>
        <taxon>Pseudomonadati</taxon>
        <taxon>Pseudomonadota</taxon>
        <taxon>Candidatius Mariprofundia</taxon>
        <taxon>Mariprofundales</taxon>
        <taxon>Mariprofundaceae</taxon>
        <taxon>Mariprofundus</taxon>
    </lineage>
</organism>
<comment type="similarity">
    <text evidence="1">Belongs to the MYG1 family.</text>
</comment>
<comment type="caution">
    <text evidence="2">The sequence shown here is derived from an EMBL/GenBank/DDBJ whole genome shotgun (WGS) entry which is preliminary data.</text>
</comment>
<reference evidence="2 3" key="1">
    <citation type="journal article" date="2017" name="Arch. Microbiol.">
        <title>Mariprofundus micogutta sp. nov., a novel iron-oxidizing zetaproteobacterium isolated from a deep-sea hydrothermal field at the Bayonnaise knoll of the Izu-Ogasawara arc, and a description of Mariprofundales ord. nov. and Zetaproteobacteria classis nov.</title>
        <authorList>
            <person name="Makita H."/>
            <person name="Tanaka E."/>
            <person name="Mitsunobu S."/>
            <person name="Miyazaki M."/>
            <person name="Nunoura T."/>
            <person name="Uematsu K."/>
            <person name="Takaki Y."/>
            <person name="Nishi S."/>
            <person name="Shimamura S."/>
            <person name="Takai K."/>
        </authorList>
    </citation>
    <scope>NUCLEOTIDE SEQUENCE [LARGE SCALE GENOMIC DNA]</scope>
    <source>
        <strain evidence="2 3">ET2</strain>
    </source>
</reference>
<evidence type="ECO:0008006" key="4">
    <source>
        <dbReference type="Google" id="ProtNLM"/>
    </source>
</evidence>
<dbReference type="PANTHER" id="PTHR11215:SF1">
    <property type="entry name" value="MYG1 EXONUCLEASE"/>
    <property type="match status" value="1"/>
</dbReference>
<keyword evidence="3" id="KW-1185">Reference proteome</keyword>
<dbReference type="Proteomes" id="UP000231632">
    <property type="component" value="Unassembled WGS sequence"/>
</dbReference>
<dbReference type="EMBL" id="BDFD01000021">
    <property type="protein sequence ID" value="GAV21112.1"/>
    <property type="molecule type" value="Genomic_DNA"/>
</dbReference>
<dbReference type="GO" id="GO:0005737">
    <property type="term" value="C:cytoplasm"/>
    <property type="evidence" value="ECO:0007669"/>
    <property type="project" value="TreeGrafter"/>
</dbReference>
<dbReference type="STRING" id="1921010.MMIC_P2091"/>
<evidence type="ECO:0000313" key="3">
    <source>
        <dbReference type="Proteomes" id="UP000231632"/>
    </source>
</evidence>
<dbReference type="InterPro" id="IPR003226">
    <property type="entry name" value="MYG1_exonuclease"/>
</dbReference>
<proteinExistence type="inferred from homology"/>
<sequence length="310" mass="34082">MQNKHAASTSYYFFLTWYEQMNDKTIATHNGNFHADDVFSVAAIEIIFPSFKLIRTRDSELIDKADIVIDVGGEYDPESDRFDHHQRGGAGERENGIPYSSFGLIWQKYGVEICQGNQDVANAVDAGLVSTIDAIDCGHVEGVVQGISLSQTIGMFNPTWQEDSHCDDCFDEAVAFASRILTRFIAAASGGVNAKEIVAKAIENSEDPRVVVLEQYTPWKKTVLSLSEEALYVVYPSQTGEWRIQAVPAELGSFEDRKSLPKAWAGLSGEGLQEVTGIDDAMFCHNGLFIAGAESFESTMKMAAIAVEKQ</sequence>
<gene>
    <name evidence="2" type="ORF">MMIC_P2091</name>
</gene>